<dbReference type="PANTHER" id="PTHR20854:SF4">
    <property type="entry name" value="INOSITOL-1-MONOPHOSPHATASE-RELATED"/>
    <property type="match status" value="1"/>
</dbReference>
<dbReference type="FunFam" id="3.30.540.10:FF:000003">
    <property type="entry name" value="Inositol-1-monophosphatase"/>
    <property type="match status" value="1"/>
</dbReference>
<dbReference type="GO" id="GO:0007165">
    <property type="term" value="P:signal transduction"/>
    <property type="evidence" value="ECO:0007669"/>
    <property type="project" value="TreeGrafter"/>
</dbReference>
<keyword evidence="10" id="KW-1185">Reference proteome</keyword>
<dbReference type="GO" id="GO:0046872">
    <property type="term" value="F:metal ion binding"/>
    <property type="evidence" value="ECO:0007669"/>
    <property type="project" value="UniProtKB-KW"/>
</dbReference>
<dbReference type="GO" id="GO:0006020">
    <property type="term" value="P:inositol metabolic process"/>
    <property type="evidence" value="ECO:0007669"/>
    <property type="project" value="TreeGrafter"/>
</dbReference>
<proteinExistence type="inferred from homology"/>
<keyword evidence="6 7" id="KW-0460">Magnesium</keyword>
<evidence type="ECO:0000256" key="7">
    <source>
        <dbReference type="PIRSR" id="PIRSR600760-2"/>
    </source>
</evidence>
<dbReference type="InterPro" id="IPR020550">
    <property type="entry name" value="Inositol_monophosphatase_CS"/>
</dbReference>
<feature type="binding site" evidence="7">
    <location>
        <position position="68"/>
    </location>
    <ligand>
        <name>Mg(2+)</name>
        <dbReference type="ChEBI" id="CHEBI:18420"/>
        <label>1</label>
        <note>catalytic</note>
    </ligand>
</feature>
<evidence type="ECO:0000256" key="5">
    <source>
        <dbReference type="ARBA" id="ARBA00022801"/>
    </source>
</evidence>
<dbReference type="CDD" id="cd01639">
    <property type="entry name" value="IMPase"/>
    <property type="match status" value="1"/>
</dbReference>
<accession>A0A1I4SP59</accession>
<evidence type="ECO:0000256" key="3">
    <source>
        <dbReference type="ARBA" id="ARBA00009759"/>
    </source>
</evidence>
<evidence type="ECO:0000256" key="6">
    <source>
        <dbReference type="ARBA" id="ARBA00022842"/>
    </source>
</evidence>
<dbReference type="EMBL" id="FOTW01000027">
    <property type="protein sequence ID" value="SFM66215.1"/>
    <property type="molecule type" value="Genomic_DNA"/>
</dbReference>
<dbReference type="EC" id="3.1.3.25" evidence="8"/>
<evidence type="ECO:0000256" key="8">
    <source>
        <dbReference type="RuleBase" id="RU364068"/>
    </source>
</evidence>
<organism evidence="9 10">
    <name type="scientific">Rugamonas rubra</name>
    <dbReference type="NCBI Taxonomy" id="758825"/>
    <lineage>
        <taxon>Bacteria</taxon>
        <taxon>Pseudomonadati</taxon>
        <taxon>Pseudomonadota</taxon>
        <taxon>Betaproteobacteria</taxon>
        <taxon>Burkholderiales</taxon>
        <taxon>Oxalobacteraceae</taxon>
        <taxon>Telluria group</taxon>
        <taxon>Rugamonas</taxon>
    </lineage>
</organism>
<comment type="cofactor">
    <cofactor evidence="2 7 8">
        <name>Mg(2+)</name>
        <dbReference type="ChEBI" id="CHEBI:18420"/>
    </cofactor>
</comment>
<dbReference type="InterPro" id="IPR033942">
    <property type="entry name" value="IMPase"/>
</dbReference>
<keyword evidence="5 8" id="KW-0378">Hydrolase</keyword>
<dbReference type="Proteomes" id="UP000199470">
    <property type="component" value="Unassembled WGS sequence"/>
</dbReference>
<evidence type="ECO:0000313" key="10">
    <source>
        <dbReference type="Proteomes" id="UP000199470"/>
    </source>
</evidence>
<dbReference type="PRINTS" id="PR00377">
    <property type="entry name" value="IMPHPHTASES"/>
</dbReference>
<dbReference type="GO" id="GO:0046854">
    <property type="term" value="P:phosphatidylinositol phosphate biosynthetic process"/>
    <property type="evidence" value="ECO:0007669"/>
    <property type="project" value="InterPro"/>
</dbReference>
<evidence type="ECO:0000313" key="9">
    <source>
        <dbReference type="EMBL" id="SFM66215.1"/>
    </source>
</evidence>
<dbReference type="Pfam" id="PF00459">
    <property type="entry name" value="Inositol_P"/>
    <property type="match status" value="1"/>
</dbReference>
<feature type="binding site" evidence="7">
    <location>
        <position position="84"/>
    </location>
    <ligand>
        <name>Mg(2+)</name>
        <dbReference type="ChEBI" id="CHEBI:18420"/>
        <label>1</label>
        <note>catalytic</note>
    </ligand>
</feature>
<dbReference type="PANTHER" id="PTHR20854">
    <property type="entry name" value="INOSITOL MONOPHOSPHATASE"/>
    <property type="match status" value="1"/>
</dbReference>
<gene>
    <name evidence="9" type="ORF">SAMN02982985_04860</name>
</gene>
<evidence type="ECO:0000256" key="4">
    <source>
        <dbReference type="ARBA" id="ARBA00022723"/>
    </source>
</evidence>
<dbReference type="GO" id="GO:0008934">
    <property type="term" value="F:inositol monophosphate 1-phosphatase activity"/>
    <property type="evidence" value="ECO:0007669"/>
    <property type="project" value="InterPro"/>
</dbReference>
<dbReference type="PROSITE" id="PS00630">
    <property type="entry name" value="IMP_2"/>
    <property type="match status" value="1"/>
</dbReference>
<name>A0A1I4SP59_9BURK</name>
<dbReference type="Gene3D" id="3.40.190.80">
    <property type="match status" value="1"/>
</dbReference>
<feature type="binding site" evidence="7">
    <location>
        <position position="86"/>
    </location>
    <ligand>
        <name>Mg(2+)</name>
        <dbReference type="ChEBI" id="CHEBI:18420"/>
        <label>1</label>
        <note>catalytic</note>
    </ligand>
</feature>
<keyword evidence="4 7" id="KW-0479">Metal-binding</keyword>
<protein>
    <recommendedName>
        <fullName evidence="8">Inositol-1-monophosphatase</fullName>
        <ecNumber evidence="8">3.1.3.25</ecNumber>
    </recommendedName>
</protein>
<feature type="binding site" evidence="7">
    <location>
        <position position="87"/>
    </location>
    <ligand>
        <name>Mg(2+)</name>
        <dbReference type="ChEBI" id="CHEBI:18420"/>
        <label>1</label>
        <note>catalytic</note>
    </ligand>
</feature>
<evidence type="ECO:0000256" key="1">
    <source>
        <dbReference type="ARBA" id="ARBA00001033"/>
    </source>
</evidence>
<dbReference type="InterPro" id="IPR000760">
    <property type="entry name" value="Inositol_monophosphatase-like"/>
</dbReference>
<dbReference type="SUPFAM" id="SSF56655">
    <property type="entry name" value="Carbohydrate phosphatase"/>
    <property type="match status" value="1"/>
</dbReference>
<sequence length="266" mass="29006">MLDYDMRTVAVDLVRRAGELLRRQFGASHQVRAKGDVSNIVTEADIAAERLLVEGLRRHFPAHSIIAEESGCDLRGSDYTWVVDPLDGSSNFVAGLPWFGVLLALLHKGEPVQGFLYLPMSDALYEAEKGRGARRNGQPVRVSACADLGEVLWNVGMDSSPDEGRRRACAESLVRLLQRVRNVRATNCLLDAAFTADGRIGGVLNHSERLWDIAAPMLIVQEAGGRFTDPQGRPLTLDLSARAAERDYAVLAGAPALHAAVVELLR</sequence>
<reference evidence="9 10" key="1">
    <citation type="submission" date="2016-10" db="EMBL/GenBank/DDBJ databases">
        <authorList>
            <person name="de Groot N.N."/>
        </authorList>
    </citation>
    <scope>NUCLEOTIDE SEQUENCE [LARGE SCALE GENOMIC DNA]</scope>
    <source>
        <strain evidence="9 10">ATCC 43154</strain>
    </source>
</reference>
<evidence type="ECO:0000256" key="2">
    <source>
        <dbReference type="ARBA" id="ARBA00001946"/>
    </source>
</evidence>
<comment type="similarity">
    <text evidence="3 8">Belongs to the inositol monophosphatase superfamily.</text>
</comment>
<feature type="binding site" evidence="7">
    <location>
        <position position="212"/>
    </location>
    <ligand>
        <name>Mg(2+)</name>
        <dbReference type="ChEBI" id="CHEBI:18420"/>
        <label>1</label>
        <note>catalytic</note>
    </ligand>
</feature>
<comment type="catalytic activity">
    <reaction evidence="1 8">
        <text>a myo-inositol phosphate + H2O = myo-inositol + phosphate</text>
        <dbReference type="Rhea" id="RHEA:24056"/>
        <dbReference type="ChEBI" id="CHEBI:15377"/>
        <dbReference type="ChEBI" id="CHEBI:17268"/>
        <dbReference type="ChEBI" id="CHEBI:43474"/>
        <dbReference type="ChEBI" id="CHEBI:84139"/>
        <dbReference type="EC" id="3.1.3.25"/>
    </reaction>
</comment>
<dbReference type="OrthoDB" id="9785695at2"/>
<dbReference type="AlphaFoldDB" id="A0A1I4SP59"/>
<dbReference type="Gene3D" id="3.30.540.10">
    <property type="entry name" value="Fructose-1,6-Bisphosphatase, subunit A, domain 1"/>
    <property type="match status" value="1"/>
</dbReference>
<dbReference type="STRING" id="758825.SAMN02982985_04860"/>